<evidence type="ECO:0000259" key="4">
    <source>
        <dbReference type="Pfam" id="PF13439"/>
    </source>
</evidence>
<evidence type="ECO:0000259" key="3">
    <source>
        <dbReference type="Pfam" id="PF00534"/>
    </source>
</evidence>
<dbReference type="PANTHER" id="PTHR12526">
    <property type="entry name" value="GLYCOSYLTRANSFERASE"/>
    <property type="match status" value="1"/>
</dbReference>
<evidence type="ECO:0000313" key="6">
    <source>
        <dbReference type="Proteomes" id="UP000320235"/>
    </source>
</evidence>
<dbReference type="GO" id="GO:0016757">
    <property type="term" value="F:glycosyltransferase activity"/>
    <property type="evidence" value="ECO:0007669"/>
    <property type="project" value="UniProtKB-KW"/>
</dbReference>
<protein>
    <submittedName>
        <fullName evidence="5">Glycosyltransferase involved in cell wall biosynthesis</fullName>
    </submittedName>
</protein>
<accession>A0A543ERV5</accession>
<dbReference type="EMBL" id="VFPE01000004">
    <property type="protein sequence ID" value="TQM24324.1"/>
    <property type="molecule type" value="Genomic_DNA"/>
</dbReference>
<evidence type="ECO:0000256" key="1">
    <source>
        <dbReference type="ARBA" id="ARBA00022676"/>
    </source>
</evidence>
<comment type="caution">
    <text evidence="5">The sequence shown here is derived from an EMBL/GenBank/DDBJ whole genome shotgun (WGS) entry which is preliminary data.</text>
</comment>
<dbReference type="Proteomes" id="UP000320235">
    <property type="component" value="Unassembled WGS sequence"/>
</dbReference>
<organism evidence="5 6">
    <name type="scientific">Microbacterium kyungheense</name>
    <dbReference type="NCBI Taxonomy" id="1263636"/>
    <lineage>
        <taxon>Bacteria</taxon>
        <taxon>Bacillati</taxon>
        <taxon>Actinomycetota</taxon>
        <taxon>Actinomycetes</taxon>
        <taxon>Micrococcales</taxon>
        <taxon>Microbacteriaceae</taxon>
        <taxon>Microbacterium</taxon>
    </lineage>
</organism>
<keyword evidence="1" id="KW-0328">Glycosyltransferase</keyword>
<sequence length="396" mass="41965">MRVLVVDHTAQEGGAESALLRVAQRIGEADLTVRALLFEDGPFRERLTSAGITTAILSLDSHTNRTSRDRVLSPVTALRTAAATLGFVPRLVRGIRGSQCDLVVANSLKSAVLVSLAAPLAGRRWVWHLHDRLARDYLPGPLVRLMRVLALAGPRRIVVNSEATRDTLPSRARRKAVIAYPGLPPEAFEVAEPDVHHPVVTVIGRISPTKGQREFLEAAAALAQTRPDVRFRIVGAALFAEQEYADALPALAERLGLDSSVIFTGWVSDPGAELRASTVLVHASPVPEPFGQVVAEAMAAGIPVVASDAGGVREMLVPDGGREDAPAPVRTTELGVLVRPGDASALATGITLVLQDPDAAAQRARAARAVAGARFGIDDTVAVIREAWLTAAPGHR</sequence>
<dbReference type="Pfam" id="PF00534">
    <property type="entry name" value="Glycos_transf_1"/>
    <property type="match status" value="1"/>
</dbReference>
<dbReference type="CDD" id="cd03811">
    <property type="entry name" value="GT4_GT28_WabH-like"/>
    <property type="match status" value="1"/>
</dbReference>
<keyword evidence="6" id="KW-1185">Reference proteome</keyword>
<keyword evidence="2 5" id="KW-0808">Transferase</keyword>
<evidence type="ECO:0000256" key="2">
    <source>
        <dbReference type="ARBA" id="ARBA00022679"/>
    </source>
</evidence>
<dbReference type="AlphaFoldDB" id="A0A543ERV5"/>
<dbReference type="PANTHER" id="PTHR12526:SF510">
    <property type="entry name" value="D-INOSITOL 3-PHOSPHATE GLYCOSYLTRANSFERASE"/>
    <property type="match status" value="1"/>
</dbReference>
<feature type="domain" description="Glycosyl transferase family 1" evidence="3">
    <location>
        <begin position="192"/>
        <end position="368"/>
    </location>
</feature>
<dbReference type="InterPro" id="IPR001296">
    <property type="entry name" value="Glyco_trans_1"/>
</dbReference>
<dbReference type="Gene3D" id="3.40.50.2000">
    <property type="entry name" value="Glycogen Phosphorylase B"/>
    <property type="match status" value="2"/>
</dbReference>
<gene>
    <name evidence="5" type="ORF">FB391_2837</name>
</gene>
<dbReference type="SUPFAM" id="SSF53756">
    <property type="entry name" value="UDP-Glycosyltransferase/glycogen phosphorylase"/>
    <property type="match status" value="1"/>
</dbReference>
<evidence type="ECO:0000313" key="5">
    <source>
        <dbReference type="EMBL" id="TQM24324.1"/>
    </source>
</evidence>
<feature type="domain" description="Glycosyltransferase subfamily 4-like N-terminal" evidence="4">
    <location>
        <begin position="13"/>
        <end position="185"/>
    </location>
</feature>
<proteinExistence type="predicted"/>
<dbReference type="InterPro" id="IPR028098">
    <property type="entry name" value="Glyco_trans_4-like_N"/>
</dbReference>
<dbReference type="Pfam" id="PF13439">
    <property type="entry name" value="Glyco_transf_4"/>
    <property type="match status" value="1"/>
</dbReference>
<reference evidence="5 6" key="1">
    <citation type="submission" date="2019-06" db="EMBL/GenBank/DDBJ databases">
        <title>Sequencing the genomes of 1000 actinobacteria strains.</title>
        <authorList>
            <person name="Klenk H.-P."/>
        </authorList>
    </citation>
    <scope>NUCLEOTIDE SEQUENCE [LARGE SCALE GENOMIC DNA]</scope>
    <source>
        <strain evidence="5 6">DSM 105492</strain>
    </source>
</reference>
<name>A0A543ERV5_9MICO</name>